<feature type="domain" description="Type 9 secretion system plug protein N-terminal" evidence="1">
    <location>
        <begin position="34"/>
        <end position="162"/>
    </location>
</feature>
<dbReference type="InterPro" id="IPR014756">
    <property type="entry name" value="Ig_E-set"/>
</dbReference>
<evidence type="ECO:0000313" key="3">
    <source>
        <dbReference type="Proteomes" id="UP000293162"/>
    </source>
</evidence>
<dbReference type="Proteomes" id="UP000293162">
    <property type="component" value="Unassembled WGS sequence"/>
</dbReference>
<organism evidence="2 3">
    <name type="scientific">Emticicia agri</name>
    <dbReference type="NCBI Taxonomy" id="2492393"/>
    <lineage>
        <taxon>Bacteria</taxon>
        <taxon>Pseudomonadati</taxon>
        <taxon>Bacteroidota</taxon>
        <taxon>Cytophagia</taxon>
        <taxon>Cytophagales</taxon>
        <taxon>Leadbetterellaceae</taxon>
        <taxon>Emticicia</taxon>
    </lineage>
</organism>
<dbReference type="Pfam" id="PF17116">
    <property type="entry name" value="T9SS_plug_1st"/>
    <property type="match status" value="1"/>
</dbReference>
<protein>
    <submittedName>
        <fullName evidence="2">DUF5103 domain-containing protein</fullName>
    </submittedName>
</protein>
<dbReference type="SUPFAM" id="SSF81296">
    <property type="entry name" value="E set domains"/>
    <property type="match status" value="1"/>
</dbReference>
<name>A0A4Q5LTB5_9BACT</name>
<gene>
    <name evidence="2" type="ORF">EWM59_25150</name>
</gene>
<dbReference type="InterPro" id="IPR031345">
    <property type="entry name" value="T9SS_Plug_N"/>
</dbReference>
<dbReference type="InterPro" id="IPR013783">
    <property type="entry name" value="Ig-like_fold"/>
</dbReference>
<dbReference type="Gene3D" id="2.60.40.10">
    <property type="entry name" value="Immunoglobulins"/>
    <property type="match status" value="1"/>
</dbReference>
<reference evidence="2 3" key="1">
    <citation type="submission" date="2019-02" db="EMBL/GenBank/DDBJ databases">
        <title>Bacterial novel species Emticicia sp. 17J42-9 isolated from soil.</title>
        <authorList>
            <person name="Jung H.-Y."/>
        </authorList>
    </citation>
    <scope>NUCLEOTIDE SEQUENCE [LARGE SCALE GENOMIC DNA]</scope>
    <source>
        <strain evidence="2 3">17J42-9</strain>
    </source>
</reference>
<comment type="caution">
    <text evidence="2">The sequence shown here is derived from an EMBL/GenBank/DDBJ whole genome shotgun (WGS) entry which is preliminary data.</text>
</comment>
<evidence type="ECO:0000259" key="1">
    <source>
        <dbReference type="Pfam" id="PF17116"/>
    </source>
</evidence>
<accession>A0A4Q5LTB5</accession>
<dbReference type="EMBL" id="SEWF01000069">
    <property type="protein sequence ID" value="RYU92851.1"/>
    <property type="molecule type" value="Genomic_DNA"/>
</dbReference>
<sequence length="426" mass="50392">MKKLLLITFLFPIHWLAAQTKQLRFEDVSYEPNIKSVQLYPLVGNVSDPAKSLNPPVVQLNDNNSLWLEFDDLNPSYQQYHVKILHCGMDWKQSVLSEIEYMPEYNDLIINDYQVSQNTKVPFYHYKIELPKMLLSGNYLVVVWKDRRRDDIMLSRRFMVYENGVSSMATVRQAQNPAKYKTHQQVDLQVNYGAYNVMSPRDEFKIIIRQNYRWDKVVKNLKPFSVNNSTNQLDFRFFDDENVFPGTNEYRFFDSRSTYNRGLFIDKIQRGKEDDMWVSPQRDRSEAIYIESNDFDGMFVIDNREGNKSETEADYIFMTFGLKSEELNPNEKVYVNGSFNNWHLDKNNEMAYDNNFGGYTATIQLKQGVYNYDFVMVKDGKPDEAAFEGNFAETENTYEIFIYHKPVTARSEKLISYRIVDFNKRR</sequence>
<dbReference type="RefSeq" id="WP_130023999.1">
    <property type="nucleotide sequence ID" value="NZ_SEWF01000069.1"/>
</dbReference>
<keyword evidence="3" id="KW-1185">Reference proteome</keyword>
<proteinExistence type="predicted"/>
<evidence type="ECO:0000313" key="2">
    <source>
        <dbReference type="EMBL" id="RYU92851.1"/>
    </source>
</evidence>
<dbReference type="AlphaFoldDB" id="A0A4Q5LTB5"/>
<dbReference type="OrthoDB" id="1522602at2"/>